<dbReference type="CDD" id="cd20394">
    <property type="entry name" value="Tudor_SGF29_rpt2"/>
    <property type="match status" value="1"/>
</dbReference>
<keyword evidence="4" id="KW-0804">Transcription</keyword>
<dbReference type="Gene3D" id="2.30.30.140">
    <property type="match status" value="2"/>
</dbReference>
<comment type="subcellular location">
    <subcellularLocation>
        <location evidence="1">Nucleus</location>
    </subcellularLocation>
</comment>
<evidence type="ECO:0000256" key="3">
    <source>
        <dbReference type="ARBA" id="ARBA00023054"/>
    </source>
</evidence>
<dbReference type="InterPro" id="IPR037802">
    <property type="entry name" value="SGF29"/>
</dbReference>
<dbReference type="FunFam" id="2.30.30.140:FF:000026">
    <property type="entry name" value="SAGA-associated factor 29 homolog"/>
    <property type="match status" value="1"/>
</dbReference>
<keyword evidence="9" id="KW-1185">Reference proteome</keyword>
<dbReference type="GO" id="GO:0005634">
    <property type="term" value="C:nucleus"/>
    <property type="evidence" value="ECO:0007669"/>
    <property type="project" value="UniProtKB-SubCell"/>
</dbReference>
<dbReference type="PANTHER" id="PTHR21539">
    <property type="entry name" value="SAGA-ASSOCIATED FACTOR 29"/>
    <property type="match status" value="1"/>
</dbReference>
<dbReference type="CDD" id="cd20393">
    <property type="entry name" value="Tudor_SGF29_rpt1"/>
    <property type="match status" value="1"/>
</dbReference>
<feature type="compositionally biased region" description="Low complexity" evidence="6">
    <location>
        <begin position="288"/>
        <end position="300"/>
    </location>
</feature>
<dbReference type="InterPro" id="IPR047288">
    <property type="entry name" value="Tudor_SGF29_rpt1"/>
</dbReference>
<evidence type="ECO:0000256" key="1">
    <source>
        <dbReference type="ARBA" id="ARBA00004123"/>
    </source>
</evidence>
<evidence type="ECO:0000256" key="5">
    <source>
        <dbReference type="ARBA" id="ARBA00023242"/>
    </source>
</evidence>
<feature type="region of interest" description="Disordered" evidence="6">
    <location>
        <begin position="283"/>
        <end position="315"/>
    </location>
</feature>
<keyword evidence="5" id="KW-0539">Nucleus</keyword>
<dbReference type="PANTHER" id="PTHR21539:SF0">
    <property type="entry name" value="SAGA-ASSOCIATED FACTOR 29"/>
    <property type="match status" value="1"/>
</dbReference>
<evidence type="ECO:0000256" key="6">
    <source>
        <dbReference type="SAM" id="MobiDB-lite"/>
    </source>
</evidence>
<evidence type="ECO:0000256" key="4">
    <source>
        <dbReference type="ARBA" id="ARBA00023163"/>
    </source>
</evidence>
<evidence type="ECO:0000259" key="7">
    <source>
        <dbReference type="PROSITE" id="PS51518"/>
    </source>
</evidence>
<evidence type="ECO:0000313" key="9">
    <source>
        <dbReference type="Proteomes" id="UP001566132"/>
    </source>
</evidence>
<name>A0ABD1F7K6_HYPHA</name>
<comment type="caution">
    <text evidence="8">The sequence shown here is derived from an EMBL/GenBank/DDBJ whole genome shotgun (WGS) entry which is preliminary data.</text>
</comment>
<dbReference type="GO" id="GO:0140672">
    <property type="term" value="C:ATAC complex"/>
    <property type="evidence" value="ECO:0007669"/>
    <property type="project" value="UniProtKB-ARBA"/>
</dbReference>
<reference evidence="8 9" key="1">
    <citation type="submission" date="2024-05" db="EMBL/GenBank/DDBJ databases">
        <title>Genetic variation in Jamaican populations of the coffee berry borer (Hypothenemus hampei).</title>
        <authorList>
            <person name="Errbii M."/>
            <person name="Myrie A."/>
        </authorList>
    </citation>
    <scope>NUCLEOTIDE SEQUENCE [LARGE SCALE GENOMIC DNA]</scope>
    <source>
        <strain evidence="8">JA-Hopewell-2020-01-JO</strain>
        <tissue evidence="8">Whole body</tissue>
    </source>
</reference>
<feature type="domain" description="SGF29 C-terminal" evidence="7">
    <location>
        <begin position="143"/>
        <end position="286"/>
    </location>
</feature>
<gene>
    <name evidence="8" type="ORF">ABEB36_002963</name>
</gene>
<evidence type="ECO:0000256" key="2">
    <source>
        <dbReference type="ARBA" id="ARBA00023015"/>
    </source>
</evidence>
<dbReference type="PROSITE" id="PS51518">
    <property type="entry name" value="SGF29_C"/>
    <property type="match status" value="1"/>
</dbReference>
<dbReference type="InterPro" id="IPR010750">
    <property type="entry name" value="SGF29_tudor-like_dom"/>
</dbReference>
<keyword evidence="3" id="KW-0175">Coiled coil</keyword>
<dbReference type="EMBL" id="JBDJPC010000002">
    <property type="protein sequence ID" value="KAL1513566.1"/>
    <property type="molecule type" value="Genomic_DNA"/>
</dbReference>
<proteinExistence type="predicted"/>
<keyword evidence="2" id="KW-0805">Transcription regulation</keyword>
<organism evidence="8 9">
    <name type="scientific">Hypothenemus hampei</name>
    <name type="common">Coffee berry borer</name>
    <dbReference type="NCBI Taxonomy" id="57062"/>
    <lineage>
        <taxon>Eukaryota</taxon>
        <taxon>Metazoa</taxon>
        <taxon>Ecdysozoa</taxon>
        <taxon>Arthropoda</taxon>
        <taxon>Hexapoda</taxon>
        <taxon>Insecta</taxon>
        <taxon>Pterygota</taxon>
        <taxon>Neoptera</taxon>
        <taxon>Endopterygota</taxon>
        <taxon>Coleoptera</taxon>
        <taxon>Polyphaga</taxon>
        <taxon>Cucujiformia</taxon>
        <taxon>Curculionidae</taxon>
        <taxon>Scolytinae</taxon>
        <taxon>Hypothenemus</taxon>
    </lineage>
</organism>
<dbReference type="Proteomes" id="UP001566132">
    <property type="component" value="Unassembled WGS sequence"/>
</dbReference>
<accession>A0ABD1F7K6</accession>
<dbReference type="InterPro" id="IPR047287">
    <property type="entry name" value="Tudor_SGF29_rpt2"/>
</dbReference>
<sequence length="315" mass="35166">MPFTADAIAAQQVQERLKALTSIIQDIEKKRGPCEQSVNALQRYSNDEKSQSVQKTKSLIKTAMAQTESEREAIQRALQKIHEIRNIKNERRIQARTSAAHKESIRKGTWMKMLQNTAQTLPLFVGKIGEKAPPLCGAIPAERNYVAKVGDMVAALVKGEGDEEIWIIAEVLSYNHSSSKYEVEDILKEQNQKGRHTLSKRKCIPLALMRANPETNREALFQEGTLVMALYPQTTCFYKALISKPPTTHTDEYEVVFEDATYPEGFSPPLYVAQRYVIPCKSDNRGGSSASTSTAVATTSQDMGGTDSDSEETYR</sequence>
<protein>
    <recommendedName>
        <fullName evidence="7">SGF29 C-terminal domain-containing protein</fullName>
    </recommendedName>
</protein>
<dbReference type="FunFam" id="2.30.30.140:FF:000029">
    <property type="entry name" value="SAGA-associated factor 29 homolog"/>
    <property type="match status" value="1"/>
</dbReference>
<dbReference type="Pfam" id="PF07039">
    <property type="entry name" value="SGF29_Tudor"/>
    <property type="match status" value="1"/>
</dbReference>
<evidence type="ECO:0000313" key="8">
    <source>
        <dbReference type="EMBL" id="KAL1513566.1"/>
    </source>
</evidence>
<dbReference type="AlphaFoldDB" id="A0ABD1F7K6"/>